<dbReference type="InterPro" id="IPR018236">
    <property type="entry name" value="SAICAR_synthetase_CS"/>
</dbReference>
<proteinExistence type="inferred from homology"/>
<dbReference type="InterPro" id="IPR001636">
    <property type="entry name" value="SAICAR_synth"/>
</dbReference>
<gene>
    <name evidence="8" type="primary">purC</name>
    <name evidence="10" type="ORF">ENW96_07765</name>
</gene>
<keyword evidence="3 8" id="KW-0436">Ligase</keyword>
<dbReference type="PROSITE" id="PS01057">
    <property type="entry name" value="SAICAR_SYNTHETASE_1"/>
    <property type="match status" value="1"/>
</dbReference>
<comment type="similarity">
    <text evidence="2 8">Belongs to the SAICAR synthetase family.</text>
</comment>
<evidence type="ECO:0000256" key="6">
    <source>
        <dbReference type="ARBA" id="ARBA00022840"/>
    </source>
</evidence>
<keyword evidence="5 8" id="KW-0658">Purine biosynthesis</keyword>
<dbReference type="GO" id="GO:0005524">
    <property type="term" value="F:ATP binding"/>
    <property type="evidence" value="ECO:0007669"/>
    <property type="project" value="UniProtKB-KW"/>
</dbReference>
<dbReference type="PANTHER" id="PTHR43700:SF1">
    <property type="entry name" value="PHOSPHORIBOSYLAMINOIMIDAZOLE-SUCCINOCARBOXAMIDE SYNTHASE"/>
    <property type="match status" value="1"/>
</dbReference>
<evidence type="ECO:0000256" key="2">
    <source>
        <dbReference type="ARBA" id="ARBA00010190"/>
    </source>
</evidence>
<dbReference type="Pfam" id="PF01259">
    <property type="entry name" value="SAICAR_synt"/>
    <property type="match status" value="1"/>
</dbReference>
<dbReference type="FunFam" id="3.30.470.20:FF:000015">
    <property type="entry name" value="Phosphoribosylaminoimidazole-succinocarboxamide synthase"/>
    <property type="match status" value="1"/>
</dbReference>
<evidence type="ECO:0000256" key="4">
    <source>
        <dbReference type="ARBA" id="ARBA00022741"/>
    </source>
</evidence>
<comment type="catalytic activity">
    <reaction evidence="7 8">
        <text>5-amino-1-(5-phospho-D-ribosyl)imidazole-4-carboxylate + L-aspartate + ATP = (2S)-2-[5-amino-1-(5-phospho-beta-D-ribosyl)imidazole-4-carboxamido]succinate + ADP + phosphate + 2 H(+)</text>
        <dbReference type="Rhea" id="RHEA:22628"/>
        <dbReference type="ChEBI" id="CHEBI:15378"/>
        <dbReference type="ChEBI" id="CHEBI:29991"/>
        <dbReference type="ChEBI" id="CHEBI:30616"/>
        <dbReference type="ChEBI" id="CHEBI:43474"/>
        <dbReference type="ChEBI" id="CHEBI:58443"/>
        <dbReference type="ChEBI" id="CHEBI:77657"/>
        <dbReference type="ChEBI" id="CHEBI:456216"/>
        <dbReference type="EC" id="6.3.2.6"/>
    </reaction>
</comment>
<keyword evidence="4 8" id="KW-0547">Nucleotide-binding</keyword>
<dbReference type="HAMAP" id="MF_00137">
    <property type="entry name" value="SAICAR_synth"/>
    <property type="match status" value="1"/>
</dbReference>
<evidence type="ECO:0000313" key="10">
    <source>
        <dbReference type="EMBL" id="HGF34269.1"/>
    </source>
</evidence>
<evidence type="ECO:0000256" key="7">
    <source>
        <dbReference type="ARBA" id="ARBA00048475"/>
    </source>
</evidence>
<dbReference type="SUPFAM" id="SSF56104">
    <property type="entry name" value="SAICAR synthase-like"/>
    <property type="match status" value="1"/>
</dbReference>
<comment type="caution">
    <text evidence="10">The sequence shown here is derived from an EMBL/GenBank/DDBJ whole genome shotgun (WGS) entry which is preliminary data.</text>
</comment>
<dbReference type="InterPro" id="IPR028923">
    <property type="entry name" value="SAICAR_synt/ADE2_N"/>
</dbReference>
<dbReference type="GO" id="GO:0004639">
    <property type="term" value="F:phosphoribosylaminoimidazolesuccinocarboxamide synthase activity"/>
    <property type="evidence" value="ECO:0007669"/>
    <property type="project" value="UniProtKB-UniRule"/>
</dbReference>
<accession>A0A7C3Z1B2</accession>
<dbReference type="CDD" id="cd01414">
    <property type="entry name" value="SAICAR_synt_Sc"/>
    <property type="match status" value="1"/>
</dbReference>
<comment type="pathway">
    <text evidence="1 8">Purine metabolism; IMP biosynthesis via de novo pathway; 5-amino-1-(5-phospho-D-ribosyl)imidazole-4-carboxamide from 5-amino-1-(5-phospho-D-ribosyl)imidazole-4-carboxylate: step 1/2.</text>
</comment>
<dbReference type="Gene3D" id="3.30.200.20">
    <property type="entry name" value="Phosphorylase Kinase, domain 1"/>
    <property type="match status" value="1"/>
</dbReference>
<sequence>MRTPVLTTDLPGLGPRHRGKVRDIYDLGDRLLLVATDRISAFDVVMADPIPDKGRILTKISAFWFRLLADVIPNHLISLDVNEFPPACQAYRDLLAGRTMLVRKTRPLPVECIVRGYLAGSGWADYQKTQTVCGIPLPAGLRESDRLPEPIFPPSTKAELGTHDENITLAEVAAAIGPELAEKVKEVSLTLYRRASSWAEPRGIILADTKFEFGLRDGQLLLIDEVLTPDSSRFWPKDDYAPGRPQKSYDKQYLRDYLESLGWNKQPPPPPLPPEVIANTRAKYLEALKSLTGEDLA</sequence>
<dbReference type="PANTHER" id="PTHR43700">
    <property type="entry name" value="PHOSPHORIBOSYLAMINOIMIDAZOLE-SUCCINOCARBOXAMIDE SYNTHASE"/>
    <property type="match status" value="1"/>
</dbReference>
<feature type="domain" description="SAICAR synthetase/ADE2 N-terminal" evidence="9">
    <location>
        <begin position="17"/>
        <end position="268"/>
    </location>
</feature>
<dbReference type="EC" id="6.3.2.6" evidence="8"/>
<dbReference type="NCBIfam" id="TIGR00081">
    <property type="entry name" value="purC"/>
    <property type="match status" value="1"/>
</dbReference>
<name>A0A7C3Z1B2_9BACT</name>
<organism evidence="10">
    <name type="scientific">Desulfobacca acetoxidans</name>
    <dbReference type="NCBI Taxonomy" id="60893"/>
    <lineage>
        <taxon>Bacteria</taxon>
        <taxon>Pseudomonadati</taxon>
        <taxon>Thermodesulfobacteriota</taxon>
        <taxon>Desulfobaccia</taxon>
        <taxon>Desulfobaccales</taxon>
        <taxon>Desulfobaccaceae</taxon>
        <taxon>Desulfobacca</taxon>
    </lineage>
</organism>
<dbReference type="PROSITE" id="PS01058">
    <property type="entry name" value="SAICAR_SYNTHETASE_2"/>
    <property type="match status" value="1"/>
</dbReference>
<dbReference type="UniPathway" id="UPA00074">
    <property type="reaction ID" value="UER00131"/>
</dbReference>
<dbReference type="EMBL" id="DTMF01000193">
    <property type="protein sequence ID" value="HGF34269.1"/>
    <property type="molecule type" value="Genomic_DNA"/>
</dbReference>
<dbReference type="AlphaFoldDB" id="A0A7C3Z1B2"/>
<dbReference type="GO" id="GO:0005737">
    <property type="term" value="C:cytoplasm"/>
    <property type="evidence" value="ECO:0007669"/>
    <property type="project" value="TreeGrafter"/>
</dbReference>
<evidence type="ECO:0000259" key="9">
    <source>
        <dbReference type="Pfam" id="PF01259"/>
    </source>
</evidence>
<protein>
    <recommendedName>
        <fullName evidence="8">Phosphoribosylaminoimidazole-succinocarboxamide synthase</fullName>
        <ecNumber evidence="8">6.3.2.6</ecNumber>
    </recommendedName>
    <alternativeName>
        <fullName evidence="8">SAICAR synthetase</fullName>
    </alternativeName>
</protein>
<dbReference type="NCBIfam" id="NF010568">
    <property type="entry name" value="PRK13961.1"/>
    <property type="match status" value="1"/>
</dbReference>
<evidence type="ECO:0000256" key="3">
    <source>
        <dbReference type="ARBA" id="ARBA00022598"/>
    </source>
</evidence>
<evidence type="ECO:0000256" key="5">
    <source>
        <dbReference type="ARBA" id="ARBA00022755"/>
    </source>
</evidence>
<dbReference type="GO" id="GO:0006189">
    <property type="term" value="P:'de novo' IMP biosynthetic process"/>
    <property type="evidence" value="ECO:0007669"/>
    <property type="project" value="UniProtKB-UniRule"/>
</dbReference>
<keyword evidence="6 8" id="KW-0067">ATP-binding</keyword>
<dbReference type="Gene3D" id="3.30.470.20">
    <property type="entry name" value="ATP-grasp fold, B domain"/>
    <property type="match status" value="1"/>
</dbReference>
<evidence type="ECO:0000256" key="1">
    <source>
        <dbReference type="ARBA" id="ARBA00004672"/>
    </source>
</evidence>
<evidence type="ECO:0000256" key="8">
    <source>
        <dbReference type="HAMAP-Rule" id="MF_00137"/>
    </source>
</evidence>
<reference evidence="10" key="1">
    <citation type="journal article" date="2020" name="mSystems">
        <title>Genome- and Community-Level Interaction Insights into Carbon Utilization and Element Cycling Functions of Hydrothermarchaeota in Hydrothermal Sediment.</title>
        <authorList>
            <person name="Zhou Z."/>
            <person name="Liu Y."/>
            <person name="Xu W."/>
            <person name="Pan J."/>
            <person name="Luo Z.H."/>
            <person name="Li M."/>
        </authorList>
    </citation>
    <scope>NUCLEOTIDE SEQUENCE [LARGE SCALE GENOMIC DNA]</scope>
    <source>
        <strain evidence="10">SpSt-897</strain>
    </source>
</reference>